<proteinExistence type="predicted"/>
<keyword evidence="1" id="KW-1185">Reference proteome</keyword>
<sequence length="198" mass="22366">MDLPDATLFSTTFDAENFKTIDDQGNFFTMVLSHNAEKLDNMQVECMSIDFHGRPSSNSRFSGHKGQAKDGFNDELCMGMVHETTVEVKARYKMLENEEQGTACKEHEEGEDNEFDCYARCRMEFIKTLCKCTAPTLSYLVADDELKNAPLCDYSTCDINVQTSNYSDGGCTDKCRRIVTKLGSKLITKEKEKVLDPI</sequence>
<dbReference type="Proteomes" id="UP000887574">
    <property type="component" value="Unplaced"/>
</dbReference>
<organism evidence="1 2">
    <name type="scientific">Ditylenchus dipsaci</name>
    <dbReference type="NCBI Taxonomy" id="166011"/>
    <lineage>
        <taxon>Eukaryota</taxon>
        <taxon>Metazoa</taxon>
        <taxon>Ecdysozoa</taxon>
        <taxon>Nematoda</taxon>
        <taxon>Chromadorea</taxon>
        <taxon>Rhabditida</taxon>
        <taxon>Tylenchina</taxon>
        <taxon>Tylenchomorpha</taxon>
        <taxon>Sphaerularioidea</taxon>
        <taxon>Anguinidae</taxon>
        <taxon>Anguininae</taxon>
        <taxon>Ditylenchus</taxon>
    </lineage>
</organism>
<evidence type="ECO:0000313" key="2">
    <source>
        <dbReference type="WBParaSite" id="jg14813"/>
    </source>
</evidence>
<reference evidence="2" key="1">
    <citation type="submission" date="2022-11" db="UniProtKB">
        <authorList>
            <consortium name="WormBaseParasite"/>
        </authorList>
    </citation>
    <scope>IDENTIFICATION</scope>
</reference>
<dbReference type="WBParaSite" id="jg14813">
    <property type="protein sequence ID" value="jg14813"/>
    <property type="gene ID" value="jg14813"/>
</dbReference>
<name>A0A915D2C5_9BILA</name>
<evidence type="ECO:0000313" key="1">
    <source>
        <dbReference type="Proteomes" id="UP000887574"/>
    </source>
</evidence>
<accession>A0A915D2C5</accession>
<dbReference type="AlphaFoldDB" id="A0A915D2C5"/>
<protein>
    <submittedName>
        <fullName evidence="2">Uncharacterized protein</fullName>
    </submittedName>
</protein>